<dbReference type="Proteomes" id="UP001177670">
    <property type="component" value="Unassembled WGS sequence"/>
</dbReference>
<proteinExistence type="predicted"/>
<evidence type="ECO:0000313" key="1">
    <source>
        <dbReference type="EMBL" id="KAK1133833.1"/>
    </source>
</evidence>
<keyword evidence="2" id="KW-1185">Reference proteome</keyword>
<organism evidence="1 2">
    <name type="scientific">Melipona bicolor</name>
    <dbReference type="NCBI Taxonomy" id="60889"/>
    <lineage>
        <taxon>Eukaryota</taxon>
        <taxon>Metazoa</taxon>
        <taxon>Ecdysozoa</taxon>
        <taxon>Arthropoda</taxon>
        <taxon>Hexapoda</taxon>
        <taxon>Insecta</taxon>
        <taxon>Pterygota</taxon>
        <taxon>Neoptera</taxon>
        <taxon>Endopterygota</taxon>
        <taxon>Hymenoptera</taxon>
        <taxon>Apocrita</taxon>
        <taxon>Aculeata</taxon>
        <taxon>Apoidea</taxon>
        <taxon>Anthophila</taxon>
        <taxon>Apidae</taxon>
        <taxon>Melipona</taxon>
    </lineage>
</organism>
<evidence type="ECO:0000313" key="2">
    <source>
        <dbReference type="Proteomes" id="UP001177670"/>
    </source>
</evidence>
<gene>
    <name evidence="1" type="ORF">K0M31_011620</name>
</gene>
<sequence>MRRIVFELKRVPKAECLRASRTLIKGCFRFYDVVKLARDKVNTNTDEFLCFRQQSVFHAGVLIVPTISIFDDDDEINLVAMADTNMREIGTQREQPFQVVLTCVKGNPTKCWGLIT</sequence>
<dbReference type="AlphaFoldDB" id="A0AA40G9W1"/>
<accession>A0AA40G9W1</accession>
<reference evidence="1" key="1">
    <citation type="submission" date="2021-10" db="EMBL/GenBank/DDBJ databases">
        <title>Melipona bicolor Genome sequencing and assembly.</title>
        <authorList>
            <person name="Araujo N.S."/>
            <person name="Arias M.C."/>
        </authorList>
    </citation>
    <scope>NUCLEOTIDE SEQUENCE</scope>
    <source>
        <strain evidence="1">USP_2M_L1-L4_2017</strain>
        <tissue evidence="1">Whole body</tissue>
    </source>
</reference>
<name>A0AA40G9W1_9HYME</name>
<comment type="caution">
    <text evidence="1">The sequence shown here is derived from an EMBL/GenBank/DDBJ whole genome shotgun (WGS) entry which is preliminary data.</text>
</comment>
<dbReference type="EMBL" id="JAHYIQ010000003">
    <property type="protein sequence ID" value="KAK1133833.1"/>
    <property type="molecule type" value="Genomic_DNA"/>
</dbReference>
<protein>
    <submittedName>
        <fullName evidence="1">Uncharacterized protein</fullName>
    </submittedName>
</protein>